<evidence type="ECO:0000259" key="2">
    <source>
        <dbReference type="Pfam" id="PF00149"/>
    </source>
</evidence>
<proteinExistence type="predicted"/>
<dbReference type="EMBL" id="AWXR01000041">
    <property type="protein sequence ID" value="ERM81772.1"/>
    <property type="molecule type" value="Genomic_DNA"/>
</dbReference>
<dbReference type="Pfam" id="PF00149">
    <property type="entry name" value="Metallophos"/>
    <property type="match status" value="1"/>
</dbReference>
<organism evidence="3 4">
    <name type="scientific">Rhodonellum psychrophilum GCM71 = DSM 17998</name>
    <dbReference type="NCBI Taxonomy" id="1123057"/>
    <lineage>
        <taxon>Bacteria</taxon>
        <taxon>Pseudomonadati</taxon>
        <taxon>Bacteroidota</taxon>
        <taxon>Cytophagia</taxon>
        <taxon>Cytophagales</taxon>
        <taxon>Cytophagaceae</taxon>
        <taxon>Rhodonellum</taxon>
    </lineage>
</organism>
<evidence type="ECO:0000256" key="1">
    <source>
        <dbReference type="ARBA" id="ARBA00022729"/>
    </source>
</evidence>
<dbReference type="Proteomes" id="UP000016843">
    <property type="component" value="Unassembled WGS sequence"/>
</dbReference>
<reference evidence="3 4" key="1">
    <citation type="journal article" date="2013" name="Genome Announc.">
        <title>Draft Genome Sequence of the Psychrophilic and Alkaliphilic Rhodonellum psychrophilum Strain GCM71T.</title>
        <authorList>
            <person name="Hauptmann A.L."/>
            <person name="Glaring M.A."/>
            <person name="Hallin P.F."/>
            <person name="Prieme A."/>
            <person name="Stougaard P."/>
        </authorList>
    </citation>
    <scope>NUCLEOTIDE SEQUENCE [LARGE SCALE GENOMIC DNA]</scope>
    <source>
        <strain evidence="3 4">GCM71</strain>
    </source>
</reference>
<dbReference type="PROSITE" id="PS51257">
    <property type="entry name" value="PROKAR_LIPOPROTEIN"/>
    <property type="match status" value="1"/>
</dbReference>
<accession>U5C0R8</accession>
<dbReference type="PANTHER" id="PTHR22953:SF153">
    <property type="entry name" value="PURPLE ACID PHOSPHATASE"/>
    <property type="match status" value="1"/>
</dbReference>
<evidence type="ECO:0000313" key="3">
    <source>
        <dbReference type="EMBL" id="ERM81772.1"/>
    </source>
</evidence>
<name>U5C0R8_9BACT</name>
<comment type="caution">
    <text evidence="3">The sequence shown here is derived from an EMBL/GenBank/DDBJ whole genome shotgun (WGS) entry which is preliminary data.</text>
</comment>
<dbReference type="AlphaFoldDB" id="U5C0R8"/>
<dbReference type="InterPro" id="IPR039331">
    <property type="entry name" value="PAPs-like"/>
</dbReference>
<evidence type="ECO:0000313" key="4">
    <source>
        <dbReference type="Proteomes" id="UP000016843"/>
    </source>
</evidence>
<keyword evidence="1" id="KW-0732">Signal</keyword>
<dbReference type="eggNOG" id="COG1409">
    <property type="taxonomic scope" value="Bacteria"/>
</dbReference>
<dbReference type="InterPro" id="IPR029052">
    <property type="entry name" value="Metallo-depent_PP-like"/>
</dbReference>
<sequence>MGMPKSFHFTLHIPPAFTKTISAVLFMTLLVSCHKIEFKPSYSAPAFQYLNQVMKTILLNEFSDGEKLDLAEGWQFHGWDTLAGKEQAFPDFLVGNPVKLPHRITQPNSNIWYSGVFDLAEGYLKINGDDGTQLWCDGERIYQNENQLYPVGKISEQSIKLSIRVINNAVSGGLKQVTWVSRGSLEDLSKRKKSAYDSAVHEAKKALWLESDFPTDWKDYPIWLTDPVLLPHTKKDSLTIRWLGEKNAISKIHYGREPGLILQSAKALEKDGIYTAVVPRQNCSYYYFEMDKTQSPLFTMKKNISQKEISFSVWADSQGGWETFSRIINQMKINNPDFTIGVGDLVGNGAQPWQYIRLLDYLSKIHVPHRLFAGNHDYDGSYDDWNPIHFNRYLKTKNEKTYSFWREGPCAFIALDPNAHFPVSIPESSSQFNWFTKTIQSESWKSAPWKIVLVHQPPYSQGWIDYQGEKSIRELLKPFWESGLIDLVISGHTHDYERLIIPHEKGKTAFVIVGGAGGGFESDDLLESLPEMDTVLRTHHFGWIKAGEERLEFHAMDLEGNRVDGFTLLK</sequence>
<keyword evidence="4" id="KW-1185">Reference proteome</keyword>
<feature type="domain" description="Calcineurin-like phosphoesterase" evidence="2">
    <location>
        <begin position="315"/>
        <end position="496"/>
    </location>
</feature>
<dbReference type="InterPro" id="IPR004843">
    <property type="entry name" value="Calcineurin-like_PHP"/>
</dbReference>
<gene>
    <name evidence="3" type="ORF">P872_19145</name>
</gene>
<dbReference type="SUPFAM" id="SSF56300">
    <property type="entry name" value="Metallo-dependent phosphatases"/>
    <property type="match status" value="1"/>
</dbReference>
<dbReference type="PANTHER" id="PTHR22953">
    <property type="entry name" value="ACID PHOSPHATASE RELATED"/>
    <property type="match status" value="1"/>
</dbReference>
<dbReference type="Gene3D" id="3.60.21.10">
    <property type="match status" value="1"/>
</dbReference>
<protein>
    <recommendedName>
        <fullName evidence="2">Calcineurin-like phosphoesterase domain-containing protein</fullName>
    </recommendedName>
</protein>
<dbReference type="GO" id="GO:0003993">
    <property type="term" value="F:acid phosphatase activity"/>
    <property type="evidence" value="ECO:0007669"/>
    <property type="project" value="InterPro"/>
</dbReference>